<evidence type="ECO:0000259" key="4">
    <source>
        <dbReference type="Pfam" id="PF17921"/>
    </source>
</evidence>
<feature type="domain" description="Integrase zinc-binding" evidence="4">
    <location>
        <begin position="460"/>
        <end position="495"/>
    </location>
</feature>
<dbReference type="SUPFAM" id="SSF56672">
    <property type="entry name" value="DNA/RNA polymerases"/>
    <property type="match status" value="1"/>
</dbReference>
<feature type="domain" description="Reverse transcriptase" evidence="2">
    <location>
        <begin position="14"/>
        <end position="115"/>
    </location>
</feature>
<keyword evidence="6" id="KW-1185">Reference proteome</keyword>
<feature type="domain" description="RNase H type-1" evidence="3">
    <location>
        <begin position="198"/>
        <end position="318"/>
    </location>
</feature>
<dbReference type="InterPro" id="IPR000477">
    <property type="entry name" value="RT_dom"/>
</dbReference>
<dbReference type="CDD" id="cd09279">
    <property type="entry name" value="RNase_HI_like"/>
    <property type="match status" value="1"/>
</dbReference>
<dbReference type="InterPro" id="IPR036397">
    <property type="entry name" value="RNaseH_sf"/>
</dbReference>
<dbReference type="InterPro" id="IPR043128">
    <property type="entry name" value="Rev_trsase/Diguanyl_cyclase"/>
</dbReference>
<protein>
    <submittedName>
        <fullName evidence="5">Uncharacterized protein</fullName>
    </submittedName>
</protein>
<dbReference type="Gene3D" id="3.10.10.10">
    <property type="entry name" value="HIV Type 1 Reverse Transcriptase, subunit A, domain 1"/>
    <property type="match status" value="1"/>
</dbReference>
<accession>A0A6A4DFL1</accession>
<reference evidence="5 6" key="1">
    <citation type="submission" date="2018-08" db="EMBL/GenBank/DDBJ databases">
        <title>Genomic investigation of the strawberry pathogen Phytophthora fragariae indicates pathogenicity is determined by transcriptional variation in three key races.</title>
        <authorList>
            <person name="Adams T.M."/>
            <person name="Armitage A.D."/>
            <person name="Sobczyk M.K."/>
            <person name="Bates H.J."/>
            <person name="Dunwell J.M."/>
            <person name="Nellist C.F."/>
            <person name="Harrison R.J."/>
        </authorList>
    </citation>
    <scope>NUCLEOTIDE SEQUENCE [LARGE SCALE GENOMIC DNA]</scope>
    <source>
        <strain evidence="5 6">SCRP333</strain>
    </source>
</reference>
<name>A0A6A4DFL1_9STRA</name>
<feature type="region of interest" description="Disordered" evidence="1">
    <location>
        <begin position="137"/>
        <end position="161"/>
    </location>
</feature>
<evidence type="ECO:0000259" key="2">
    <source>
        <dbReference type="Pfam" id="PF00078"/>
    </source>
</evidence>
<dbReference type="PANTHER" id="PTHR33064">
    <property type="entry name" value="POL PROTEIN"/>
    <property type="match status" value="1"/>
</dbReference>
<dbReference type="AlphaFoldDB" id="A0A6A4DFL1"/>
<dbReference type="Gene3D" id="3.30.420.10">
    <property type="entry name" value="Ribonuclease H-like superfamily/Ribonuclease H"/>
    <property type="match status" value="1"/>
</dbReference>
<dbReference type="Proteomes" id="UP000434957">
    <property type="component" value="Unassembled WGS sequence"/>
</dbReference>
<dbReference type="Pfam" id="PF17921">
    <property type="entry name" value="Integrase_H2C2"/>
    <property type="match status" value="1"/>
</dbReference>
<evidence type="ECO:0000313" key="6">
    <source>
        <dbReference type="Proteomes" id="UP000434957"/>
    </source>
</evidence>
<organism evidence="5 6">
    <name type="scientific">Phytophthora rubi</name>
    <dbReference type="NCBI Taxonomy" id="129364"/>
    <lineage>
        <taxon>Eukaryota</taxon>
        <taxon>Sar</taxon>
        <taxon>Stramenopiles</taxon>
        <taxon>Oomycota</taxon>
        <taxon>Peronosporomycetes</taxon>
        <taxon>Peronosporales</taxon>
        <taxon>Peronosporaceae</taxon>
        <taxon>Phytophthora</taxon>
    </lineage>
</organism>
<dbReference type="PANTHER" id="PTHR33064:SF37">
    <property type="entry name" value="RIBONUCLEASE H"/>
    <property type="match status" value="1"/>
</dbReference>
<dbReference type="InterPro" id="IPR012337">
    <property type="entry name" value="RNaseH-like_sf"/>
</dbReference>
<evidence type="ECO:0000313" key="5">
    <source>
        <dbReference type="EMBL" id="KAE9307511.1"/>
    </source>
</evidence>
<dbReference type="SUPFAM" id="SSF53098">
    <property type="entry name" value="Ribonuclease H-like"/>
    <property type="match status" value="1"/>
</dbReference>
<dbReference type="InterPro" id="IPR002156">
    <property type="entry name" value="RNaseH_domain"/>
</dbReference>
<evidence type="ECO:0000256" key="1">
    <source>
        <dbReference type="SAM" id="MobiDB-lite"/>
    </source>
</evidence>
<dbReference type="Pfam" id="PF00078">
    <property type="entry name" value="RVT_1"/>
    <property type="match status" value="1"/>
</dbReference>
<dbReference type="InterPro" id="IPR043502">
    <property type="entry name" value="DNA/RNA_pol_sf"/>
</dbReference>
<feature type="compositionally biased region" description="Basic and acidic residues" evidence="1">
    <location>
        <begin position="142"/>
        <end position="161"/>
    </location>
</feature>
<dbReference type="CDD" id="cd01647">
    <property type="entry name" value="RT_LTR"/>
    <property type="match status" value="1"/>
</dbReference>
<dbReference type="InterPro" id="IPR041588">
    <property type="entry name" value="Integrase_H2C2"/>
</dbReference>
<dbReference type="InterPro" id="IPR051320">
    <property type="entry name" value="Viral_Replic_Matur_Polypro"/>
</dbReference>
<dbReference type="Gene3D" id="1.10.340.70">
    <property type="match status" value="1"/>
</dbReference>
<dbReference type="Pfam" id="PF13456">
    <property type="entry name" value="RVT_3"/>
    <property type="match status" value="1"/>
</dbReference>
<dbReference type="GO" id="GO:0004523">
    <property type="term" value="F:RNA-DNA hybrid ribonuclease activity"/>
    <property type="evidence" value="ECO:0007669"/>
    <property type="project" value="InterPro"/>
</dbReference>
<dbReference type="GO" id="GO:0003676">
    <property type="term" value="F:nucleic acid binding"/>
    <property type="evidence" value="ECO:0007669"/>
    <property type="project" value="InterPro"/>
</dbReference>
<dbReference type="Gene3D" id="3.30.70.270">
    <property type="match status" value="1"/>
</dbReference>
<gene>
    <name evidence="5" type="ORF">PR003_g20979</name>
</gene>
<comment type="caution">
    <text evidence="5">The sequence shown here is derived from an EMBL/GenBank/DDBJ whole genome shotgun (WGS) entry which is preliminary data.</text>
</comment>
<dbReference type="EMBL" id="QXFT01001921">
    <property type="protein sequence ID" value="KAE9307511.1"/>
    <property type="molecule type" value="Genomic_DNA"/>
</dbReference>
<proteinExistence type="predicted"/>
<evidence type="ECO:0000259" key="3">
    <source>
        <dbReference type="Pfam" id="PF13456"/>
    </source>
</evidence>
<sequence length="495" mass="55752">MSTSPWASPIVVIIKKNGIDIRLCIDYRLVNSLTRLMIYPMTLINELLEDLDKVLWYCSLDMASGFWVVTMTDRARAISAFITPFGLFEWNRMPFGLKNAPQIYQRMLNNALYGFTQIPRLEGGPVSKRLVPETSLNLIPTEPKDDGKNARKEKTRSTSRAEVDQALIAIAPRKEPRRKIQAPIPTVYPGESLWVVSFDGSARVKRGGGAYSAILWKLPEWTVVRARSEYADGLTVNEAEYRGLLLGMDLLEGEAQQRLVVCGDSNLVIRQVRGEIDCNAPGLTLLRQKALDQLLAWPDHELLHVKRDWNGSADSLAGAALQRHTGVGVEENSDFENLVTLNRLEEILAVKEVEGHPAAKICPVATRAAGRSRSRPVVPQEEVVRSLRIERIKQAQDEEVWIADLQKYLVGAVHELSPEDIRSDNAVGSDYEVDLDDLLFYCPPAKRTTEERDGLMRLVVPEPLQQDVLHHYHSSLEGGHQGIGRTYQRIRDHFH</sequence>